<proteinExistence type="predicted"/>
<gene>
    <name evidence="2" type="ORF">GGD56_000077</name>
</gene>
<name>A0ABR6IEG4_9HYPH</name>
<accession>A0ABR6IEG4</accession>
<dbReference type="Proteomes" id="UP000551353">
    <property type="component" value="Unassembled WGS sequence"/>
</dbReference>
<evidence type="ECO:0000256" key="1">
    <source>
        <dbReference type="SAM" id="MobiDB-lite"/>
    </source>
</evidence>
<protein>
    <recommendedName>
        <fullName evidence="4">Transposase</fullName>
    </recommendedName>
</protein>
<keyword evidence="3" id="KW-1185">Reference proteome</keyword>
<dbReference type="EMBL" id="JACIFX010000001">
    <property type="protein sequence ID" value="MBB4226257.1"/>
    <property type="molecule type" value="Genomic_DNA"/>
</dbReference>
<feature type="compositionally biased region" description="Low complexity" evidence="1">
    <location>
        <begin position="9"/>
        <end position="23"/>
    </location>
</feature>
<evidence type="ECO:0008006" key="4">
    <source>
        <dbReference type="Google" id="ProtNLM"/>
    </source>
</evidence>
<comment type="caution">
    <text evidence="2">The sequence shown here is derived from an EMBL/GenBank/DDBJ whole genome shotgun (WGS) entry which is preliminary data.</text>
</comment>
<reference evidence="2 3" key="1">
    <citation type="submission" date="2020-08" db="EMBL/GenBank/DDBJ databases">
        <title>Genomic Encyclopedia of Type Strains, Phase IV (KMG-V): Genome sequencing to study the core and pangenomes of soil and plant-associated prokaryotes.</title>
        <authorList>
            <person name="Whitman W."/>
        </authorList>
    </citation>
    <scope>NUCLEOTIDE SEQUENCE [LARGE SCALE GENOMIC DNA]</scope>
    <source>
        <strain evidence="2 3">SEMIA 4087</strain>
    </source>
</reference>
<evidence type="ECO:0000313" key="3">
    <source>
        <dbReference type="Proteomes" id="UP000551353"/>
    </source>
</evidence>
<feature type="region of interest" description="Disordered" evidence="1">
    <location>
        <begin position="1"/>
        <end position="36"/>
    </location>
</feature>
<organism evidence="2 3">
    <name type="scientific">Rhizobium mongolense</name>
    <dbReference type="NCBI Taxonomy" id="57676"/>
    <lineage>
        <taxon>Bacteria</taxon>
        <taxon>Pseudomonadati</taxon>
        <taxon>Pseudomonadota</taxon>
        <taxon>Alphaproteobacteria</taxon>
        <taxon>Hyphomicrobiales</taxon>
        <taxon>Rhizobiaceae</taxon>
        <taxon>Rhizobium/Agrobacterium group</taxon>
        <taxon>Rhizobium</taxon>
    </lineage>
</organism>
<sequence>MRKVDKHLAGALGLAPARAPSSSNDTSFSALDPLTA</sequence>
<evidence type="ECO:0000313" key="2">
    <source>
        <dbReference type="EMBL" id="MBB4226257.1"/>
    </source>
</evidence>